<comment type="subcellular location">
    <subcellularLocation>
        <location evidence="1">Endoplasmic reticulum membrane</location>
        <topology evidence="1">Multi-pass membrane protein</topology>
    </subcellularLocation>
</comment>
<evidence type="ECO:0000256" key="8">
    <source>
        <dbReference type="ARBA" id="ARBA00023186"/>
    </source>
</evidence>
<accession>A0A151Z5B0</accession>
<dbReference type="Gene3D" id="2.60.40.150">
    <property type="entry name" value="C2 domain"/>
    <property type="match status" value="1"/>
</dbReference>
<dbReference type="Gene3D" id="1.10.287.110">
    <property type="entry name" value="DnaJ domain"/>
    <property type="match status" value="1"/>
</dbReference>
<feature type="transmembrane region" description="Helical" evidence="10">
    <location>
        <begin position="208"/>
        <end position="228"/>
    </location>
</feature>
<dbReference type="InParanoid" id="A0A151Z5B0"/>
<gene>
    <name evidence="12" type="ORF">DLAC_10328</name>
</gene>
<dbReference type="SMART" id="SM00271">
    <property type="entry name" value="DnaJ"/>
    <property type="match status" value="1"/>
</dbReference>
<dbReference type="Pfam" id="PF00226">
    <property type="entry name" value="DnaJ"/>
    <property type="match status" value="1"/>
</dbReference>
<organism evidence="12 13">
    <name type="scientific">Tieghemostelium lacteum</name>
    <name type="common">Slime mold</name>
    <name type="synonym">Dictyostelium lacteum</name>
    <dbReference type="NCBI Taxonomy" id="361077"/>
    <lineage>
        <taxon>Eukaryota</taxon>
        <taxon>Amoebozoa</taxon>
        <taxon>Evosea</taxon>
        <taxon>Eumycetozoa</taxon>
        <taxon>Dictyostelia</taxon>
        <taxon>Dictyosteliales</taxon>
        <taxon>Raperosteliaceae</taxon>
        <taxon>Tieghemostelium</taxon>
    </lineage>
</organism>
<keyword evidence="8" id="KW-0143">Chaperone</keyword>
<dbReference type="GO" id="GO:0031207">
    <property type="term" value="C:Sec62/Sec63 complex"/>
    <property type="evidence" value="ECO:0007669"/>
    <property type="project" value="TreeGrafter"/>
</dbReference>
<evidence type="ECO:0000256" key="3">
    <source>
        <dbReference type="ARBA" id="ARBA00022692"/>
    </source>
</evidence>
<feature type="compositionally biased region" description="Polar residues" evidence="9">
    <location>
        <begin position="480"/>
        <end position="490"/>
    </location>
</feature>
<evidence type="ECO:0000256" key="2">
    <source>
        <dbReference type="ARBA" id="ARBA00022448"/>
    </source>
</evidence>
<feature type="compositionally biased region" description="Basic and acidic residues" evidence="9">
    <location>
        <begin position="682"/>
        <end position="695"/>
    </location>
</feature>
<dbReference type="Gene3D" id="1.10.3380.10">
    <property type="entry name" value="Sec63 N-terminal domain-like domain"/>
    <property type="match status" value="1"/>
</dbReference>
<evidence type="ECO:0000256" key="5">
    <source>
        <dbReference type="ARBA" id="ARBA00022927"/>
    </source>
</evidence>
<dbReference type="GO" id="GO:0003723">
    <property type="term" value="F:RNA binding"/>
    <property type="evidence" value="ECO:0007669"/>
    <property type="project" value="TreeGrafter"/>
</dbReference>
<dbReference type="SUPFAM" id="SSF46565">
    <property type="entry name" value="Chaperone J-domain"/>
    <property type="match status" value="1"/>
</dbReference>
<feature type="region of interest" description="Disordered" evidence="9">
    <location>
        <begin position="650"/>
        <end position="736"/>
    </location>
</feature>
<evidence type="ECO:0000256" key="1">
    <source>
        <dbReference type="ARBA" id="ARBA00004477"/>
    </source>
</evidence>
<sequence>MSSQQKAAGDSYKKERASSTDYKDIEFQFWLILFLTIVLVPCLIWLYRRFKSKPVSELNCKCDGCLFKDKEKQKVHQAERNSISSKIKIGLVILLSLFYIYLIYSVSTTSITEKEPYNPYKLLDLEDGATPDEIKKAYRKLSLKYHPDKNPGKEAQDKFIAISKAYEALTDDAVREKYEKYGNPDGPQPISVGIALPSWLINKSNSSLVLAGYMLLLILIGIAVYYYVKSTRKNATIPISQQTLAFYYHTVDNTFRLKSLIEMLAAAIEFKDLPERISDEDGIKSIIKHIPSDYKIKKGRYNAKFVVKGTHLLYAHISRMHNTLSETLREDLRVILGKYRMILNAYFQLSKDKRQLGPMVEIIHLLQCVTQAAWEDQQLKQLPHFDSYLIDTFHRKYKIHDLLKMKQVGQEKRLEYFNDQGLSETAVKDIEYVLNKIPSQIGVNYKFTCDDESSVLYTTSLLNLEIEFYDKTQSKPKSIRSPTSSATSPVVLNKSSKKSSKKTSTKKSANTNTNEESDEDLDEEEEKREKKSKKDDDSDLSDGDLDVSDSDSDSDWEPVPKKKLTETNEKEVSHSPFTLDDKPTNWFIFLGDRQKGDIIAFGASNSSEPGKSISLKFLSSQTPGVHHYNLYVMCDSYLGCDYEHNVTLKLAPNPNPNPELVRHQEQQLRQKQSQQANTQNLSKKEERALKNKNKLEQIAQRQQQQQEQKLQQQQQQEQEQQQQQQGNSSSKKSKSK</sequence>
<dbReference type="GO" id="GO:0006614">
    <property type="term" value="P:SRP-dependent cotranslational protein targeting to membrane"/>
    <property type="evidence" value="ECO:0007669"/>
    <property type="project" value="TreeGrafter"/>
</dbReference>
<dbReference type="FunCoup" id="A0A151Z5B0">
    <property type="interactions" value="327"/>
</dbReference>
<dbReference type="OMA" id="DAYINCE"/>
<dbReference type="InterPro" id="IPR004179">
    <property type="entry name" value="Sec63-dom"/>
</dbReference>
<evidence type="ECO:0000256" key="9">
    <source>
        <dbReference type="SAM" id="MobiDB-lite"/>
    </source>
</evidence>
<dbReference type="GO" id="GO:0008320">
    <property type="term" value="F:protein transmembrane transporter activity"/>
    <property type="evidence" value="ECO:0007669"/>
    <property type="project" value="TreeGrafter"/>
</dbReference>
<dbReference type="STRING" id="361077.A0A151Z5B0"/>
<dbReference type="InterPro" id="IPR014756">
    <property type="entry name" value="Ig_E-set"/>
</dbReference>
<dbReference type="SUPFAM" id="SSF81296">
    <property type="entry name" value="E set domains"/>
    <property type="match status" value="1"/>
</dbReference>
<dbReference type="PROSITE" id="PS50076">
    <property type="entry name" value="DNAJ_2"/>
    <property type="match status" value="1"/>
</dbReference>
<feature type="compositionally biased region" description="Basic and acidic residues" evidence="9">
    <location>
        <begin position="558"/>
        <end position="577"/>
    </location>
</feature>
<keyword evidence="4" id="KW-0256">Endoplasmic reticulum</keyword>
<dbReference type="PANTHER" id="PTHR24075:SF0">
    <property type="entry name" value="TRANSLOCATION PROTEIN SEC63 HOMOLOG"/>
    <property type="match status" value="1"/>
</dbReference>
<dbReference type="InterPro" id="IPR035892">
    <property type="entry name" value="C2_domain_sf"/>
</dbReference>
<keyword evidence="2" id="KW-0813">Transport</keyword>
<comment type="caution">
    <text evidence="12">The sequence shown here is derived from an EMBL/GenBank/DDBJ whole genome shotgun (WGS) entry which is preliminary data.</text>
</comment>
<dbReference type="PANTHER" id="PTHR24075">
    <property type="entry name" value="SEC63 DOMAIN-CONTAINING"/>
    <property type="match status" value="1"/>
</dbReference>
<feature type="compositionally biased region" description="Basic and acidic residues" evidence="9">
    <location>
        <begin position="527"/>
        <end position="536"/>
    </location>
</feature>
<dbReference type="SUPFAM" id="SSF158702">
    <property type="entry name" value="Sec63 N-terminal domain-like"/>
    <property type="match status" value="1"/>
</dbReference>
<dbReference type="CDD" id="cd06257">
    <property type="entry name" value="DnaJ"/>
    <property type="match status" value="1"/>
</dbReference>
<dbReference type="InterPro" id="IPR018253">
    <property type="entry name" value="DnaJ_domain_CS"/>
</dbReference>
<evidence type="ECO:0000256" key="6">
    <source>
        <dbReference type="ARBA" id="ARBA00022989"/>
    </source>
</evidence>
<dbReference type="AlphaFoldDB" id="A0A151Z5B0"/>
<feature type="transmembrane region" description="Helical" evidence="10">
    <location>
        <begin position="27"/>
        <end position="47"/>
    </location>
</feature>
<reference evidence="12 13" key="1">
    <citation type="submission" date="2015-12" db="EMBL/GenBank/DDBJ databases">
        <title>Dictyostelia acquired genes for synthesis and detection of signals that induce cell-type specialization by lateral gene transfer from prokaryotes.</title>
        <authorList>
            <person name="Gloeckner G."/>
            <person name="Schaap P."/>
        </authorList>
    </citation>
    <scope>NUCLEOTIDE SEQUENCE [LARGE SCALE GENOMIC DNA]</scope>
    <source>
        <strain evidence="12 13">TK</strain>
    </source>
</reference>
<proteinExistence type="predicted"/>
<feature type="compositionally biased region" description="Acidic residues" evidence="9">
    <location>
        <begin position="515"/>
        <end position="526"/>
    </location>
</feature>
<keyword evidence="3 10" id="KW-0812">Transmembrane</keyword>
<keyword evidence="7 10" id="KW-0472">Membrane</keyword>
<dbReference type="GO" id="GO:0006620">
    <property type="term" value="P:post-translational protein targeting to endoplasmic reticulum membrane"/>
    <property type="evidence" value="ECO:0007669"/>
    <property type="project" value="TreeGrafter"/>
</dbReference>
<protein>
    <recommendedName>
        <fullName evidence="11">J domain-containing protein</fullName>
    </recommendedName>
</protein>
<feature type="transmembrane region" description="Helical" evidence="10">
    <location>
        <begin position="89"/>
        <end position="107"/>
    </location>
</feature>
<evidence type="ECO:0000313" key="12">
    <source>
        <dbReference type="EMBL" id="KYQ89097.1"/>
    </source>
</evidence>
<dbReference type="InterPro" id="IPR036869">
    <property type="entry name" value="J_dom_sf"/>
</dbReference>
<keyword evidence="6 10" id="KW-1133">Transmembrane helix</keyword>
<feature type="compositionally biased region" description="Basic residues" evidence="9">
    <location>
        <begin position="495"/>
        <end position="505"/>
    </location>
</feature>
<feature type="region of interest" description="Disordered" evidence="9">
    <location>
        <begin position="473"/>
        <end position="577"/>
    </location>
</feature>
<dbReference type="OrthoDB" id="1734229at2759"/>
<dbReference type="Proteomes" id="UP000076078">
    <property type="component" value="Unassembled WGS sequence"/>
</dbReference>
<keyword evidence="13" id="KW-1185">Reference proteome</keyword>
<keyword evidence="5" id="KW-0653">Protein transport</keyword>
<dbReference type="PRINTS" id="PR00625">
    <property type="entry name" value="JDOMAIN"/>
</dbReference>
<evidence type="ECO:0000256" key="7">
    <source>
        <dbReference type="ARBA" id="ARBA00023136"/>
    </source>
</evidence>
<feature type="domain" description="J" evidence="11">
    <location>
        <begin position="118"/>
        <end position="182"/>
    </location>
</feature>
<evidence type="ECO:0000256" key="10">
    <source>
        <dbReference type="SAM" id="Phobius"/>
    </source>
</evidence>
<feature type="compositionally biased region" description="Acidic residues" evidence="9">
    <location>
        <begin position="537"/>
        <end position="556"/>
    </location>
</feature>
<evidence type="ECO:0000313" key="13">
    <source>
        <dbReference type="Proteomes" id="UP000076078"/>
    </source>
</evidence>
<dbReference type="Pfam" id="PF02889">
    <property type="entry name" value="Sec63"/>
    <property type="match status" value="1"/>
</dbReference>
<dbReference type="PROSITE" id="PS00636">
    <property type="entry name" value="DNAJ_1"/>
    <property type="match status" value="1"/>
</dbReference>
<evidence type="ECO:0000259" key="11">
    <source>
        <dbReference type="PROSITE" id="PS50076"/>
    </source>
</evidence>
<dbReference type="InterPro" id="IPR001623">
    <property type="entry name" value="DnaJ_domain"/>
</dbReference>
<evidence type="ECO:0000256" key="4">
    <source>
        <dbReference type="ARBA" id="ARBA00022824"/>
    </source>
</evidence>
<dbReference type="SMART" id="SM00973">
    <property type="entry name" value="Sec63"/>
    <property type="match status" value="1"/>
</dbReference>
<name>A0A151Z5B0_TIELA</name>
<dbReference type="EMBL" id="LODT01000042">
    <property type="protein sequence ID" value="KYQ89097.1"/>
    <property type="molecule type" value="Genomic_DNA"/>
</dbReference>
<feature type="compositionally biased region" description="Low complexity" evidence="9">
    <location>
        <begin position="696"/>
        <end position="725"/>
    </location>
</feature>